<name>A0A5D2JUU7_GOSTO</name>
<dbReference type="Proteomes" id="UP000322667">
    <property type="component" value="Chromosome D08"/>
</dbReference>
<dbReference type="AlphaFoldDB" id="A0A5D2JUU7"/>
<reference evidence="1 2" key="1">
    <citation type="submission" date="2019-07" db="EMBL/GenBank/DDBJ databases">
        <title>WGS assembly of Gossypium tomentosum.</title>
        <authorList>
            <person name="Chen Z.J."/>
            <person name="Sreedasyam A."/>
            <person name="Ando A."/>
            <person name="Song Q."/>
            <person name="De L."/>
            <person name="Hulse-Kemp A."/>
            <person name="Ding M."/>
            <person name="Ye W."/>
            <person name="Kirkbride R."/>
            <person name="Jenkins J."/>
            <person name="Plott C."/>
            <person name="Lovell J."/>
            <person name="Lin Y.-M."/>
            <person name="Vaughn R."/>
            <person name="Liu B."/>
            <person name="Li W."/>
            <person name="Simpson S."/>
            <person name="Scheffler B."/>
            <person name="Saski C."/>
            <person name="Grover C."/>
            <person name="Hu G."/>
            <person name="Conover J."/>
            <person name="Carlson J."/>
            <person name="Shu S."/>
            <person name="Boston L."/>
            <person name="Williams M."/>
            <person name="Peterson D."/>
            <person name="Mcgee K."/>
            <person name="Jones D."/>
            <person name="Wendel J."/>
            <person name="Stelly D."/>
            <person name="Grimwood J."/>
            <person name="Schmutz J."/>
        </authorList>
    </citation>
    <scope>NUCLEOTIDE SEQUENCE [LARGE SCALE GENOMIC DNA]</scope>
    <source>
        <strain evidence="1">7179.01</strain>
    </source>
</reference>
<organism evidence="1 2">
    <name type="scientific">Gossypium tomentosum</name>
    <name type="common">Hawaiian cotton</name>
    <name type="synonym">Gossypium sandvicense</name>
    <dbReference type="NCBI Taxonomy" id="34277"/>
    <lineage>
        <taxon>Eukaryota</taxon>
        <taxon>Viridiplantae</taxon>
        <taxon>Streptophyta</taxon>
        <taxon>Embryophyta</taxon>
        <taxon>Tracheophyta</taxon>
        <taxon>Spermatophyta</taxon>
        <taxon>Magnoliopsida</taxon>
        <taxon>eudicotyledons</taxon>
        <taxon>Gunneridae</taxon>
        <taxon>Pentapetalae</taxon>
        <taxon>rosids</taxon>
        <taxon>malvids</taxon>
        <taxon>Malvales</taxon>
        <taxon>Malvaceae</taxon>
        <taxon>Malvoideae</taxon>
        <taxon>Gossypium</taxon>
    </lineage>
</organism>
<evidence type="ECO:0000313" key="2">
    <source>
        <dbReference type="Proteomes" id="UP000322667"/>
    </source>
</evidence>
<sequence>MLRHHYQVLFSVGKYLHKKRVNPSCFQQQKIMKVVTSGTNAASTKWRCHQAFQKRHLKAKNCQKMRWLKLCGTTPSGYLHFSHTLTTMHRNIGWMFGIGW</sequence>
<accession>A0A5D2JUU7</accession>
<keyword evidence="2" id="KW-1185">Reference proteome</keyword>
<dbReference type="EMBL" id="CM017630">
    <property type="protein sequence ID" value="TYH58242.1"/>
    <property type="molecule type" value="Genomic_DNA"/>
</dbReference>
<gene>
    <name evidence="1" type="ORF">ES332_D08G139900v1</name>
</gene>
<evidence type="ECO:0000313" key="1">
    <source>
        <dbReference type="EMBL" id="TYH58242.1"/>
    </source>
</evidence>
<protein>
    <submittedName>
        <fullName evidence="1">Uncharacterized protein</fullName>
    </submittedName>
</protein>
<proteinExistence type="predicted"/>